<feature type="compositionally biased region" description="Polar residues" evidence="1">
    <location>
        <begin position="168"/>
        <end position="183"/>
    </location>
</feature>
<keyword evidence="3" id="KW-1185">Reference proteome</keyword>
<feature type="region of interest" description="Disordered" evidence="1">
    <location>
        <begin position="162"/>
        <end position="236"/>
    </location>
</feature>
<accession>A0A9N7N0L7</accession>
<dbReference type="PANTHER" id="PTHR36748">
    <property type="entry name" value="MENTAL RETARDATION GTPASE ACTIVATING PROTEIN"/>
    <property type="match status" value="1"/>
</dbReference>
<reference evidence="2" key="1">
    <citation type="submission" date="2019-12" db="EMBL/GenBank/DDBJ databases">
        <authorList>
            <person name="Scholes J."/>
        </authorList>
    </citation>
    <scope>NUCLEOTIDE SEQUENCE</scope>
</reference>
<evidence type="ECO:0000313" key="3">
    <source>
        <dbReference type="Proteomes" id="UP001153555"/>
    </source>
</evidence>
<protein>
    <submittedName>
        <fullName evidence="2">Uncharacterized protein</fullName>
    </submittedName>
</protein>
<dbReference type="Proteomes" id="UP001153555">
    <property type="component" value="Unassembled WGS sequence"/>
</dbReference>
<feature type="compositionally biased region" description="Basic and acidic residues" evidence="1">
    <location>
        <begin position="213"/>
        <end position="236"/>
    </location>
</feature>
<feature type="compositionally biased region" description="Basic and acidic residues" evidence="1">
    <location>
        <begin position="189"/>
        <end position="204"/>
    </location>
</feature>
<dbReference type="OrthoDB" id="1910697at2759"/>
<comment type="caution">
    <text evidence="2">The sequence shown here is derived from an EMBL/GenBank/DDBJ whole genome shotgun (WGS) entry which is preliminary data.</text>
</comment>
<dbReference type="EMBL" id="CACSLK010015718">
    <property type="protein sequence ID" value="CAA0817287.1"/>
    <property type="molecule type" value="Genomic_DNA"/>
</dbReference>
<evidence type="ECO:0000313" key="2">
    <source>
        <dbReference type="EMBL" id="CAA0817287.1"/>
    </source>
</evidence>
<gene>
    <name evidence="2" type="ORF">SHERM_16954</name>
</gene>
<dbReference type="AlphaFoldDB" id="A0A9N7N0L7"/>
<sequence>MEQSSFGSELHDEPDDFSLREWALKAKISRENTNSRRFYASNFKSFRENQTSFRSNVAISSVVSSPGYTVRDEINPSTYSFTNALKALQARRMYSNTWEYVSADNGGLTLNSKWNDAEKYICNPVSGQVPLQCLSSKALSERSSQSLVTSRIKQVPLVNAEKKRNTTRHVGTQIKFSSESPNIPSRIPSCEEKSAKPSEQEESRGTPVNSKIQKSEAKLGQKVQEKETEDKRIEKKTIKKETTNTCSHGRKEKGCLSFINVWRHKTRNRNNNANLSIFLCHVNASFHQ</sequence>
<organism evidence="2 3">
    <name type="scientific">Striga hermonthica</name>
    <name type="common">Purple witchweed</name>
    <name type="synonym">Buchnera hermonthica</name>
    <dbReference type="NCBI Taxonomy" id="68872"/>
    <lineage>
        <taxon>Eukaryota</taxon>
        <taxon>Viridiplantae</taxon>
        <taxon>Streptophyta</taxon>
        <taxon>Embryophyta</taxon>
        <taxon>Tracheophyta</taxon>
        <taxon>Spermatophyta</taxon>
        <taxon>Magnoliopsida</taxon>
        <taxon>eudicotyledons</taxon>
        <taxon>Gunneridae</taxon>
        <taxon>Pentapetalae</taxon>
        <taxon>asterids</taxon>
        <taxon>lamiids</taxon>
        <taxon>Lamiales</taxon>
        <taxon>Orobanchaceae</taxon>
        <taxon>Buchnereae</taxon>
        <taxon>Striga</taxon>
    </lineage>
</organism>
<proteinExistence type="predicted"/>
<name>A0A9N7N0L7_STRHE</name>
<dbReference type="PANTHER" id="PTHR36748:SF3">
    <property type="entry name" value="MENTAL RETARDATION GTPASE ACTIVATING PROTEIN"/>
    <property type="match status" value="1"/>
</dbReference>
<evidence type="ECO:0000256" key="1">
    <source>
        <dbReference type="SAM" id="MobiDB-lite"/>
    </source>
</evidence>